<evidence type="ECO:0008006" key="3">
    <source>
        <dbReference type="Google" id="ProtNLM"/>
    </source>
</evidence>
<dbReference type="EMBL" id="JACHCF010000018">
    <property type="protein sequence ID" value="MBB5624104.1"/>
    <property type="molecule type" value="Genomic_DNA"/>
</dbReference>
<evidence type="ECO:0000313" key="2">
    <source>
        <dbReference type="Proteomes" id="UP000537718"/>
    </source>
</evidence>
<dbReference type="Pfam" id="PF13711">
    <property type="entry name" value="DUF4160"/>
    <property type="match status" value="1"/>
</dbReference>
<dbReference type="RefSeq" id="WP_183870166.1">
    <property type="nucleotide sequence ID" value="NZ_JACHCF010000018.1"/>
</dbReference>
<accession>A0A7W8YYD6</accession>
<reference evidence="1 2" key="1">
    <citation type="submission" date="2020-08" db="EMBL/GenBank/DDBJ databases">
        <title>Genomic Encyclopedia of Type Strains, Phase IV (KMG-V): Genome sequencing to study the core and pangenomes of soil and plant-associated prokaryotes.</title>
        <authorList>
            <person name="Whitman W."/>
        </authorList>
    </citation>
    <scope>NUCLEOTIDE SEQUENCE [LARGE SCALE GENOMIC DNA]</scope>
    <source>
        <strain evidence="1 2">MP7CTX6</strain>
    </source>
</reference>
<organism evidence="1 2">
    <name type="scientific">Pedobacter cryoconitis</name>
    <dbReference type="NCBI Taxonomy" id="188932"/>
    <lineage>
        <taxon>Bacteria</taxon>
        <taxon>Pseudomonadati</taxon>
        <taxon>Bacteroidota</taxon>
        <taxon>Sphingobacteriia</taxon>
        <taxon>Sphingobacteriales</taxon>
        <taxon>Sphingobacteriaceae</taxon>
        <taxon>Pedobacter</taxon>
    </lineage>
</organism>
<dbReference type="InterPro" id="IPR025427">
    <property type="entry name" value="DUF4160"/>
</dbReference>
<sequence>MQVLSTDKFTVHIFTDHPPPHCHVRFMDGEEILVTVPSFKKIAGEKTLTKEIKDCLLDNIDYICMKMDEFNNN</sequence>
<gene>
    <name evidence="1" type="ORF">HDE69_005201</name>
</gene>
<comment type="caution">
    <text evidence="1">The sequence shown here is derived from an EMBL/GenBank/DDBJ whole genome shotgun (WGS) entry which is preliminary data.</text>
</comment>
<proteinExistence type="predicted"/>
<name>A0A7W8YYD6_9SPHI</name>
<dbReference type="AlphaFoldDB" id="A0A7W8YYD6"/>
<dbReference type="Proteomes" id="UP000537718">
    <property type="component" value="Unassembled WGS sequence"/>
</dbReference>
<protein>
    <recommendedName>
        <fullName evidence="3">DUF4160 domain-containing protein</fullName>
    </recommendedName>
</protein>
<evidence type="ECO:0000313" key="1">
    <source>
        <dbReference type="EMBL" id="MBB5624104.1"/>
    </source>
</evidence>